<gene>
    <name evidence="13" type="ORF">EK21DRAFT_77514</name>
</gene>
<feature type="domain" description="GH10" evidence="12">
    <location>
        <begin position="25"/>
        <end position="347"/>
    </location>
</feature>
<feature type="chain" id="PRO_5040456660" description="Beta-xylanase" evidence="11">
    <location>
        <begin position="19"/>
        <end position="352"/>
    </location>
</feature>
<evidence type="ECO:0000256" key="11">
    <source>
        <dbReference type="SAM" id="SignalP"/>
    </source>
</evidence>
<dbReference type="InterPro" id="IPR044846">
    <property type="entry name" value="GH10"/>
</dbReference>
<evidence type="ECO:0000256" key="5">
    <source>
        <dbReference type="ARBA" id="ARBA00022525"/>
    </source>
</evidence>
<dbReference type="InterPro" id="IPR001000">
    <property type="entry name" value="GH10_dom"/>
</dbReference>
<dbReference type="EMBL" id="ML978278">
    <property type="protein sequence ID" value="KAF2025006.1"/>
    <property type="molecule type" value="Genomic_DNA"/>
</dbReference>
<dbReference type="PANTHER" id="PTHR31490">
    <property type="entry name" value="GLYCOSYL HYDROLASE"/>
    <property type="match status" value="1"/>
</dbReference>
<name>A0A9P4LFY7_9PLEO</name>
<organism evidence="13 14">
    <name type="scientific">Setomelanomma holmii</name>
    <dbReference type="NCBI Taxonomy" id="210430"/>
    <lineage>
        <taxon>Eukaryota</taxon>
        <taxon>Fungi</taxon>
        <taxon>Dikarya</taxon>
        <taxon>Ascomycota</taxon>
        <taxon>Pezizomycotina</taxon>
        <taxon>Dothideomycetes</taxon>
        <taxon>Pleosporomycetidae</taxon>
        <taxon>Pleosporales</taxon>
        <taxon>Pleosporineae</taxon>
        <taxon>Phaeosphaeriaceae</taxon>
        <taxon>Setomelanomma</taxon>
    </lineage>
</organism>
<dbReference type="GO" id="GO:0031176">
    <property type="term" value="F:endo-1,4-beta-xylanase activity"/>
    <property type="evidence" value="ECO:0007669"/>
    <property type="project" value="UniProtKB-EC"/>
</dbReference>
<reference evidence="13" key="1">
    <citation type="journal article" date="2020" name="Stud. Mycol.">
        <title>101 Dothideomycetes genomes: a test case for predicting lifestyles and emergence of pathogens.</title>
        <authorList>
            <person name="Haridas S."/>
            <person name="Albert R."/>
            <person name="Binder M."/>
            <person name="Bloem J."/>
            <person name="Labutti K."/>
            <person name="Salamov A."/>
            <person name="Andreopoulos B."/>
            <person name="Baker S."/>
            <person name="Barry K."/>
            <person name="Bills G."/>
            <person name="Bluhm B."/>
            <person name="Cannon C."/>
            <person name="Castanera R."/>
            <person name="Culley D."/>
            <person name="Daum C."/>
            <person name="Ezra D."/>
            <person name="Gonzalez J."/>
            <person name="Henrissat B."/>
            <person name="Kuo A."/>
            <person name="Liang C."/>
            <person name="Lipzen A."/>
            <person name="Lutzoni F."/>
            <person name="Magnuson J."/>
            <person name="Mondo S."/>
            <person name="Nolan M."/>
            <person name="Ohm R."/>
            <person name="Pangilinan J."/>
            <person name="Park H.-J."/>
            <person name="Ramirez L."/>
            <person name="Alfaro M."/>
            <person name="Sun H."/>
            <person name="Tritt A."/>
            <person name="Yoshinaga Y."/>
            <person name="Zwiers L.-H."/>
            <person name="Turgeon B."/>
            <person name="Goodwin S."/>
            <person name="Spatafora J."/>
            <person name="Crous P."/>
            <person name="Grigoriev I."/>
        </authorList>
    </citation>
    <scope>NUCLEOTIDE SEQUENCE</scope>
    <source>
        <strain evidence="13">CBS 110217</strain>
    </source>
</reference>
<evidence type="ECO:0000256" key="4">
    <source>
        <dbReference type="ARBA" id="ARBA00007495"/>
    </source>
</evidence>
<dbReference type="Gene3D" id="3.20.20.80">
    <property type="entry name" value="Glycosidases"/>
    <property type="match status" value="1"/>
</dbReference>
<evidence type="ECO:0000256" key="8">
    <source>
        <dbReference type="ARBA" id="ARBA00023277"/>
    </source>
</evidence>
<keyword evidence="10" id="KW-0326">Glycosidase</keyword>
<evidence type="ECO:0000256" key="10">
    <source>
        <dbReference type="RuleBase" id="RU361174"/>
    </source>
</evidence>
<evidence type="ECO:0000256" key="3">
    <source>
        <dbReference type="ARBA" id="ARBA00004851"/>
    </source>
</evidence>
<comment type="similarity">
    <text evidence="4 10">Belongs to the glycosyl hydrolase 10 (cellulase F) family.</text>
</comment>
<dbReference type="PANTHER" id="PTHR31490:SF35">
    <property type="entry name" value="ENDO-1,4-BETA-XYLANASE"/>
    <property type="match status" value="1"/>
</dbReference>
<comment type="pathway">
    <text evidence="3">Glycan degradation; xylan degradation.</text>
</comment>
<evidence type="ECO:0000313" key="13">
    <source>
        <dbReference type="EMBL" id="KAF2025006.1"/>
    </source>
</evidence>
<keyword evidence="7 10" id="KW-0378">Hydrolase</keyword>
<dbReference type="OrthoDB" id="3055998at2759"/>
<dbReference type="GO" id="GO:0045493">
    <property type="term" value="P:xylan catabolic process"/>
    <property type="evidence" value="ECO:0007669"/>
    <property type="project" value="UniProtKB-KW"/>
</dbReference>
<sequence>MHFSNLVAGLALASSVIAAPKPKDVCKDDSLYKAMQQRGRSFIGTALTIHSNETKENSVIKQEFNSITPENAQKWESTEPSRGNFTFEDSDRYVNYAKQHKIQIHCHNLVWHSQLPAWVTNGNFTNATLIEVMEDHIKGLAGRYKNDCTRWDVVNEALNEDGTYRESVWYTTIGEAYLPIAFKLAKKYSNAKLFYNDYNLEFNGNKTAGAARIVKLIKSYGVHIDGVGYQGHVTSEATPTAPGPAPEQPVLEAALRATADLGVDVVYTEIDVRFNTPATPERTAAQVATYKRMAASCLAVKRCIGMTVWGISDKYSWIPGVFAGEGSALLFDDNYEKKPAYAGFLAGITGKK</sequence>
<dbReference type="InterPro" id="IPR017853">
    <property type="entry name" value="GH"/>
</dbReference>
<keyword evidence="14" id="KW-1185">Reference proteome</keyword>
<dbReference type="GO" id="GO:0005576">
    <property type="term" value="C:extracellular region"/>
    <property type="evidence" value="ECO:0007669"/>
    <property type="project" value="UniProtKB-SubCell"/>
</dbReference>
<dbReference type="PRINTS" id="PR00134">
    <property type="entry name" value="GLHYDRLASE10"/>
</dbReference>
<keyword evidence="11" id="KW-0732">Signal</keyword>
<keyword evidence="8 10" id="KW-0119">Carbohydrate metabolism</keyword>
<dbReference type="PROSITE" id="PS51760">
    <property type="entry name" value="GH10_2"/>
    <property type="match status" value="1"/>
</dbReference>
<dbReference type="AlphaFoldDB" id="A0A9P4LFY7"/>
<evidence type="ECO:0000256" key="1">
    <source>
        <dbReference type="ARBA" id="ARBA00000681"/>
    </source>
</evidence>
<dbReference type="EC" id="3.2.1.8" evidence="10"/>
<dbReference type="Pfam" id="PF00331">
    <property type="entry name" value="Glyco_hydro_10"/>
    <property type="match status" value="1"/>
</dbReference>
<evidence type="ECO:0000256" key="9">
    <source>
        <dbReference type="ARBA" id="ARBA00023326"/>
    </source>
</evidence>
<proteinExistence type="inferred from homology"/>
<evidence type="ECO:0000256" key="2">
    <source>
        <dbReference type="ARBA" id="ARBA00004613"/>
    </source>
</evidence>
<comment type="subcellular location">
    <subcellularLocation>
        <location evidence="2">Secreted</location>
    </subcellularLocation>
</comment>
<keyword evidence="9 10" id="KW-0624">Polysaccharide degradation</keyword>
<dbReference type="SUPFAM" id="SSF51445">
    <property type="entry name" value="(Trans)glycosidases"/>
    <property type="match status" value="1"/>
</dbReference>
<evidence type="ECO:0000259" key="12">
    <source>
        <dbReference type="PROSITE" id="PS51760"/>
    </source>
</evidence>
<protein>
    <recommendedName>
        <fullName evidence="10">Beta-xylanase</fullName>
        <ecNumber evidence="10">3.2.1.8</ecNumber>
    </recommendedName>
</protein>
<feature type="signal peptide" evidence="11">
    <location>
        <begin position="1"/>
        <end position="18"/>
    </location>
</feature>
<accession>A0A9P4LFY7</accession>
<keyword evidence="6" id="KW-0858">Xylan degradation</keyword>
<evidence type="ECO:0000313" key="14">
    <source>
        <dbReference type="Proteomes" id="UP000799777"/>
    </source>
</evidence>
<keyword evidence="5" id="KW-0964">Secreted</keyword>
<evidence type="ECO:0000256" key="6">
    <source>
        <dbReference type="ARBA" id="ARBA00022651"/>
    </source>
</evidence>
<evidence type="ECO:0000256" key="7">
    <source>
        <dbReference type="ARBA" id="ARBA00022801"/>
    </source>
</evidence>
<comment type="caution">
    <text evidence="13">The sequence shown here is derived from an EMBL/GenBank/DDBJ whole genome shotgun (WGS) entry which is preliminary data.</text>
</comment>
<dbReference type="Proteomes" id="UP000799777">
    <property type="component" value="Unassembled WGS sequence"/>
</dbReference>
<dbReference type="SMART" id="SM00633">
    <property type="entry name" value="Glyco_10"/>
    <property type="match status" value="1"/>
</dbReference>
<comment type="catalytic activity">
    <reaction evidence="1 10">
        <text>Endohydrolysis of (1-&gt;4)-beta-D-xylosidic linkages in xylans.</text>
        <dbReference type="EC" id="3.2.1.8"/>
    </reaction>
</comment>